<proteinExistence type="predicted"/>
<protein>
    <submittedName>
        <fullName evidence="3">Uncharacterized protein</fullName>
    </submittedName>
</protein>
<feature type="region of interest" description="Disordered" evidence="1">
    <location>
        <begin position="24"/>
        <end position="45"/>
    </location>
</feature>
<sequence>MIKKIFGIVLMGIISFCGLKAQDSANGQATPDGGNEASNSEIKKSKEKEVENINYFEAAKAAYEKKQVIIKKIKNGEIVADEAKTSRGKNND</sequence>
<keyword evidence="2" id="KW-0732">Signal</keyword>
<dbReference type="AlphaFoldDB" id="A0A4D7JIZ3"/>
<keyword evidence="4" id="KW-1185">Reference proteome</keyword>
<name>A0A4D7JIZ3_9BACT</name>
<dbReference type="RefSeq" id="WP_137091546.1">
    <property type="nucleotide sequence ID" value="NZ_CP028923.1"/>
</dbReference>
<evidence type="ECO:0000256" key="2">
    <source>
        <dbReference type="SAM" id="SignalP"/>
    </source>
</evidence>
<accession>A0A4D7JIZ3</accession>
<gene>
    <name evidence="3" type="ORF">DCC35_14975</name>
</gene>
<dbReference type="Proteomes" id="UP000298616">
    <property type="component" value="Chromosome"/>
</dbReference>
<evidence type="ECO:0000313" key="4">
    <source>
        <dbReference type="Proteomes" id="UP000298616"/>
    </source>
</evidence>
<feature type="signal peptide" evidence="2">
    <location>
        <begin position="1"/>
        <end position="21"/>
    </location>
</feature>
<dbReference type="KEGG" id="fpf:DCC35_14975"/>
<evidence type="ECO:0000256" key="1">
    <source>
        <dbReference type="SAM" id="MobiDB-lite"/>
    </source>
</evidence>
<organism evidence="3 4">
    <name type="scientific">Mangrovivirga cuniculi</name>
    <dbReference type="NCBI Taxonomy" id="2715131"/>
    <lineage>
        <taxon>Bacteria</taxon>
        <taxon>Pseudomonadati</taxon>
        <taxon>Bacteroidota</taxon>
        <taxon>Cytophagia</taxon>
        <taxon>Cytophagales</taxon>
        <taxon>Mangrovivirgaceae</taxon>
        <taxon>Mangrovivirga</taxon>
    </lineage>
</organism>
<reference evidence="3 4" key="1">
    <citation type="submission" date="2018-04" db="EMBL/GenBank/DDBJ databases">
        <title>Complete genome uncultured novel isolate.</title>
        <authorList>
            <person name="Merlino G."/>
        </authorList>
    </citation>
    <scope>NUCLEOTIDE SEQUENCE [LARGE SCALE GENOMIC DNA]</scope>
    <source>
        <strain evidence="4">R1DC9</strain>
    </source>
</reference>
<evidence type="ECO:0000313" key="3">
    <source>
        <dbReference type="EMBL" id="QCK15949.1"/>
    </source>
</evidence>
<feature type="chain" id="PRO_5020187346" evidence="2">
    <location>
        <begin position="22"/>
        <end position="92"/>
    </location>
</feature>
<dbReference type="EMBL" id="CP028923">
    <property type="protein sequence ID" value="QCK15949.1"/>
    <property type="molecule type" value="Genomic_DNA"/>
</dbReference>